<dbReference type="Pfam" id="PF12799">
    <property type="entry name" value="LRR_4"/>
    <property type="match status" value="1"/>
</dbReference>
<evidence type="ECO:0000256" key="6">
    <source>
        <dbReference type="ARBA" id="ARBA00022729"/>
    </source>
</evidence>
<dbReference type="OMA" id="LSWNCYF"/>
<comment type="subcellular location">
    <subcellularLocation>
        <location evidence="15">Endomembrane system</location>
        <topology evidence="15">Single-pass type I membrane protein</topology>
    </subcellularLocation>
    <subcellularLocation>
        <location evidence="1">Endosome</location>
    </subcellularLocation>
</comment>
<reference evidence="18" key="3">
    <citation type="submission" date="2025-09" db="UniProtKB">
        <authorList>
            <consortium name="Ensembl"/>
        </authorList>
    </citation>
    <scope>IDENTIFICATION</scope>
    <source>
        <strain evidence="18">Glennie</strain>
    </source>
</reference>
<dbReference type="FunFam" id="3.80.10.10:FF:000037">
    <property type="entry name" value="Toll-like receptor 7"/>
    <property type="match status" value="1"/>
</dbReference>
<dbReference type="Gene3D" id="3.40.50.10140">
    <property type="entry name" value="Toll/interleukin-1 receptor homology (TIR) domain"/>
    <property type="match status" value="1"/>
</dbReference>
<keyword evidence="4" id="KW-0433">Leucine-rich repeat</keyword>
<comment type="similarity">
    <text evidence="2">Belongs to the Toll-like receptor family.</text>
</comment>
<dbReference type="GO" id="GO:0051607">
    <property type="term" value="P:defense response to virus"/>
    <property type="evidence" value="ECO:0000318"/>
    <property type="project" value="GO_Central"/>
</dbReference>
<dbReference type="GO" id="GO:0071260">
    <property type="term" value="P:cellular response to mechanical stimulus"/>
    <property type="evidence" value="ECO:0007669"/>
    <property type="project" value="Ensembl"/>
</dbReference>
<evidence type="ECO:0000256" key="1">
    <source>
        <dbReference type="ARBA" id="ARBA00004177"/>
    </source>
</evidence>
<evidence type="ECO:0000256" key="15">
    <source>
        <dbReference type="ARBA" id="ARBA00046288"/>
    </source>
</evidence>
<evidence type="ECO:0000256" key="11">
    <source>
        <dbReference type="ARBA" id="ARBA00023136"/>
    </source>
</evidence>
<dbReference type="GO" id="GO:0005768">
    <property type="term" value="C:endosome"/>
    <property type="evidence" value="ECO:0007669"/>
    <property type="project" value="UniProtKB-SubCell"/>
</dbReference>
<dbReference type="GO" id="GO:0005886">
    <property type="term" value="C:plasma membrane"/>
    <property type="evidence" value="ECO:0000318"/>
    <property type="project" value="GO_Central"/>
</dbReference>
<feature type="signal peptide" evidence="16">
    <location>
        <begin position="1"/>
        <end position="23"/>
    </location>
</feature>
<evidence type="ECO:0000313" key="18">
    <source>
        <dbReference type="Ensembl" id="ENSOANP00000039956.1"/>
    </source>
</evidence>
<dbReference type="SUPFAM" id="SSF52200">
    <property type="entry name" value="Toll/Interleukin receptor TIR domain"/>
    <property type="match status" value="1"/>
</dbReference>
<dbReference type="GO" id="GO:0003727">
    <property type="term" value="F:single-stranded RNA binding"/>
    <property type="evidence" value="ECO:0007669"/>
    <property type="project" value="Ensembl"/>
</dbReference>
<gene>
    <name evidence="18" type="primary">TLR8</name>
</gene>
<dbReference type="GO" id="GO:0032727">
    <property type="term" value="P:positive regulation of interferon-alpha production"/>
    <property type="evidence" value="ECO:0007669"/>
    <property type="project" value="Ensembl"/>
</dbReference>
<dbReference type="Proteomes" id="UP000002279">
    <property type="component" value="Chromosome 15"/>
</dbReference>
<dbReference type="InterPro" id="IPR003591">
    <property type="entry name" value="Leu-rich_rpt_typical-subtyp"/>
</dbReference>
<dbReference type="SUPFAM" id="SSF52058">
    <property type="entry name" value="L domain-like"/>
    <property type="match status" value="1"/>
</dbReference>
<dbReference type="GO" id="GO:0003677">
    <property type="term" value="F:DNA binding"/>
    <property type="evidence" value="ECO:0007669"/>
    <property type="project" value="Ensembl"/>
</dbReference>
<dbReference type="GeneID" id="100084809"/>
<dbReference type="OrthoDB" id="10006997at2759"/>
<keyword evidence="8" id="KW-0967">Endosome</keyword>
<dbReference type="GO" id="GO:0032695">
    <property type="term" value="P:negative regulation of interleukin-12 production"/>
    <property type="evidence" value="ECO:0007669"/>
    <property type="project" value="Ensembl"/>
</dbReference>
<sequence>MALKTSRLSILFLLVYGLHKALAKMSYPRNFPCDIRRENSSLTADCSAHRLREVPDRTDLDVTELDLSDNSIQAVTTKSFRGWRNLTLINLNRNTNSEKWHDNLNLCQRGMTIEDGAFFNLTKLRALLLDNNQLCRLPLGLPPSLTSLSVILNNVVSITRENTSELAKLEELYLGWNCYYGNPCQQSFYIEDGAFENLTGLTLLSLSFNNLSQVPPRLPLSLEKLYLSNNEIRRVSGDDLKALANLQVLDLSGNCPRCFNAPFPCQPCEKGSSLHIDLHAFQNLNKLSHLNLSSTSLTSIPATWFYNMSNLRVLDLEFNYLLPEIASGEFLVKLPGLQVLDISFNYAIKEYPVYINLSDNFSKLVSLQALHVKGYVFQELREQDLQPLTKLPNLRTINLGINFIKQIDLMLFHNFSNLTVISLSDNKISPLVGDGNIRKVSPPLHITRKRSTDVEMESPVGASINPNVDPHSNVYHITNPLIKPQCSSYGKALDLSLNNIFFIGQKQFKGFNEIACLNLSSNGIGQVLHGTEFSSLPHLKYLDLSYNKLDFDDDNAFQEVPGLEVLDLSYNIHYFREAGITHRLGFIQNLTQLKVLNLSHNAIFTLTEHKLISRSLEELVFKGNRLDILWNLEDDRYIQIFSNLCNLTRLDLSSNMLHEIPEEAFFNLPETLTELYLSNNRLTFFDWTVLRQLPSLQLLDVGGNALTSLTSNVFAFTPSLQTLVLRRNRISQLAEGFLTEGLSLLHLDLSFNHLKIINQSTFQTKVTNHLTILDLRGNPFDCSCKMGDIRKWMDENENVSIPGLASEVVCATPGDQTGRSIISLDLTTCVSDTIAVVLFCLSFLITIHLMLITVAHHLFHWDVWYIYHWCRAKFRGYRSIATSKTVYDAYIAYDTTDPLVTDWVINELRVHLEESEDKKVLLCLEERDWDPGIAIIDNLIQSVSQSNKTVFVLTKKYARNWNFKTAFYLALQRLMDENVDVIIFILLEPVLQNSQYMRLRRRICKSSILNWPNNPKAEGFFWQSLKNVVLTENDTRYNSLYANFIK</sequence>
<keyword evidence="6 16" id="KW-0732">Signal</keyword>
<evidence type="ECO:0000259" key="17">
    <source>
        <dbReference type="PROSITE" id="PS50104"/>
    </source>
</evidence>
<dbReference type="Pfam" id="PF01582">
    <property type="entry name" value="TIR"/>
    <property type="match status" value="1"/>
</dbReference>
<accession>A0A6I8NGX8</accession>
<dbReference type="PANTHER" id="PTHR47410">
    <property type="entry name" value="TOLL-LIKE RECEPTOR 7-RELATED"/>
    <property type="match status" value="1"/>
</dbReference>
<keyword evidence="3" id="KW-0399">Innate immunity</keyword>
<evidence type="ECO:0000313" key="19">
    <source>
        <dbReference type="Proteomes" id="UP000002279"/>
    </source>
</evidence>
<reference evidence="18 19" key="1">
    <citation type="journal article" date="2008" name="Nature">
        <title>Genome analysis of the platypus reveals unique signatures of evolution.</title>
        <authorList>
            <person name="Warren W.C."/>
            <person name="Hillier L.W."/>
            <person name="Marshall Graves J.A."/>
            <person name="Birney E."/>
            <person name="Ponting C.P."/>
            <person name="Grutzner F."/>
            <person name="Belov K."/>
            <person name="Miller W."/>
            <person name="Clarke L."/>
            <person name="Chinwalla A.T."/>
            <person name="Yang S.P."/>
            <person name="Heger A."/>
            <person name="Locke D.P."/>
            <person name="Miethke P."/>
            <person name="Waters P.D."/>
            <person name="Veyrunes F."/>
            <person name="Fulton L."/>
            <person name="Fulton B."/>
            <person name="Graves T."/>
            <person name="Wallis J."/>
            <person name="Puente X.S."/>
            <person name="Lopez-Otin C."/>
            <person name="Ordonez G.R."/>
            <person name="Eichler E.E."/>
            <person name="Chen L."/>
            <person name="Cheng Z."/>
            <person name="Deakin J.E."/>
            <person name="Alsop A."/>
            <person name="Thompson K."/>
            <person name="Kirby P."/>
            <person name="Papenfuss A.T."/>
            <person name="Wakefield M.J."/>
            <person name="Olender T."/>
            <person name="Lancet D."/>
            <person name="Huttley G.A."/>
            <person name="Smit A.F."/>
            <person name="Pask A."/>
            <person name="Temple-Smith P."/>
            <person name="Batzer M.A."/>
            <person name="Walker J.A."/>
            <person name="Konkel M.K."/>
            <person name="Harris R.S."/>
            <person name="Whittington C.M."/>
            <person name="Wong E.S."/>
            <person name="Gemmell N.J."/>
            <person name="Buschiazzo E."/>
            <person name="Vargas Jentzsch I.M."/>
            <person name="Merkel A."/>
            <person name="Schmitz J."/>
            <person name="Zemann A."/>
            <person name="Churakov G."/>
            <person name="Kriegs J.O."/>
            <person name="Brosius J."/>
            <person name="Murchison E.P."/>
            <person name="Sachidanandam R."/>
            <person name="Smith C."/>
            <person name="Hannon G.J."/>
            <person name="Tsend-Ayush E."/>
            <person name="McMillan D."/>
            <person name="Attenborough R."/>
            <person name="Rens W."/>
            <person name="Ferguson-Smith M."/>
            <person name="Lefevre C.M."/>
            <person name="Sharp J.A."/>
            <person name="Nicholas K.R."/>
            <person name="Ray D.A."/>
            <person name="Kube M."/>
            <person name="Reinhardt R."/>
            <person name="Pringle T.H."/>
            <person name="Taylor J."/>
            <person name="Jones R.C."/>
            <person name="Nixon B."/>
            <person name="Dacheux J.L."/>
            <person name="Niwa H."/>
            <person name="Sekita Y."/>
            <person name="Huang X."/>
            <person name="Stark A."/>
            <person name="Kheradpour P."/>
            <person name="Kellis M."/>
            <person name="Flicek P."/>
            <person name="Chen Y."/>
            <person name="Webber C."/>
            <person name="Hardison R."/>
            <person name="Nelson J."/>
            <person name="Hallsworth-Pepin K."/>
            <person name="Delehaunty K."/>
            <person name="Markovic C."/>
            <person name="Minx P."/>
            <person name="Feng Y."/>
            <person name="Kremitzki C."/>
            <person name="Mitreva M."/>
            <person name="Glasscock J."/>
            <person name="Wylie T."/>
            <person name="Wohldmann P."/>
            <person name="Thiru P."/>
            <person name="Nhan M.N."/>
            <person name="Pohl C.S."/>
            <person name="Smith S.M."/>
            <person name="Hou S."/>
            <person name="Nefedov M."/>
            <person name="de Jong P.J."/>
            <person name="Renfree M.B."/>
            <person name="Mardis E.R."/>
            <person name="Wilson R.K."/>
        </authorList>
    </citation>
    <scope>NUCLEOTIDE SEQUENCE [LARGE SCALE GENOMIC DNA]</scope>
    <source>
        <strain evidence="18 19">Glennie</strain>
    </source>
</reference>
<dbReference type="FunFam" id="3.40.50.10140:FF:000003">
    <property type="entry name" value="Toll-like receptor 7"/>
    <property type="match status" value="1"/>
</dbReference>
<reference evidence="18" key="2">
    <citation type="submission" date="2025-08" db="UniProtKB">
        <authorList>
            <consortium name="Ensembl"/>
        </authorList>
    </citation>
    <scope>IDENTIFICATION</scope>
    <source>
        <strain evidence="18">Glennie</strain>
    </source>
</reference>
<dbReference type="SMART" id="SM00082">
    <property type="entry name" value="LRRCT"/>
    <property type="match status" value="1"/>
</dbReference>
<dbReference type="InterPro" id="IPR025875">
    <property type="entry name" value="Leu-rich_rpt_4"/>
</dbReference>
<dbReference type="AlphaFoldDB" id="A0A6I8NGX8"/>
<dbReference type="GO" id="GO:0032731">
    <property type="term" value="P:positive regulation of interleukin-1 beta production"/>
    <property type="evidence" value="ECO:0007669"/>
    <property type="project" value="Ensembl"/>
</dbReference>
<keyword evidence="5" id="KW-0812">Transmembrane</keyword>
<dbReference type="PROSITE" id="PS50104">
    <property type="entry name" value="TIR"/>
    <property type="match status" value="1"/>
</dbReference>
<dbReference type="GO" id="GO:0009897">
    <property type="term" value="C:external side of plasma membrane"/>
    <property type="evidence" value="ECO:0007669"/>
    <property type="project" value="Ensembl"/>
</dbReference>
<dbReference type="PROSITE" id="PS51450">
    <property type="entry name" value="LRR"/>
    <property type="match status" value="2"/>
</dbReference>
<keyword evidence="9" id="KW-0391">Immunity</keyword>
<feature type="domain" description="TIR" evidence="17">
    <location>
        <begin position="885"/>
        <end position="1029"/>
    </location>
</feature>
<evidence type="ECO:0000256" key="9">
    <source>
        <dbReference type="ARBA" id="ARBA00022859"/>
    </source>
</evidence>
<evidence type="ECO:0000256" key="10">
    <source>
        <dbReference type="ARBA" id="ARBA00022989"/>
    </source>
</evidence>
<dbReference type="GO" id="GO:0007249">
    <property type="term" value="P:canonical NF-kappaB signal transduction"/>
    <property type="evidence" value="ECO:0000318"/>
    <property type="project" value="GO_Central"/>
</dbReference>
<dbReference type="InterPro" id="IPR001611">
    <property type="entry name" value="Leu-rich_rpt"/>
</dbReference>
<evidence type="ECO:0000256" key="7">
    <source>
        <dbReference type="ARBA" id="ARBA00022737"/>
    </source>
</evidence>
<keyword evidence="19" id="KW-1185">Reference proteome</keyword>
<dbReference type="GO" id="GO:0032755">
    <property type="term" value="P:positive regulation of interleukin-6 production"/>
    <property type="evidence" value="ECO:0000318"/>
    <property type="project" value="GO_Central"/>
</dbReference>
<evidence type="ECO:0000256" key="2">
    <source>
        <dbReference type="ARBA" id="ARBA00009634"/>
    </source>
</evidence>
<dbReference type="GO" id="GO:0038187">
    <property type="term" value="F:pattern recognition receptor activity"/>
    <property type="evidence" value="ECO:0000318"/>
    <property type="project" value="GO_Central"/>
</dbReference>
<dbReference type="Gene3D" id="3.80.10.10">
    <property type="entry name" value="Ribonuclease Inhibitor"/>
    <property type="match status" value="1"/>
</dbReference>
<dbReference type="GO" id="GO:0032728">
    <property type="term" value="P:positive regulation of interferon-beta production"/>
    <property type="evidence" value="ECO:0007669"/>
    <property type="project" value="Ensembl"/>
</dbReference>
<dbReference type="GO" id="GO:0032757">
    <property type="term" value="P:positive regulation of interleukin-8 production"/>
    <property type="evidence" value="ECO:0007669"/>
    <property type="project" value="Ensembl"/>
</dbReference>
<organism evidence="18 19">
    <name type="scientific">Ornithorhynchus anatinus</name>
    <name type="common">Duckbill platypus</name>
    <dbReference type="NCBI Taxonomy" id="9258"/>
    <lineage>
        <taxon>Eukaryota</taxon>
        <taxon>Metazoa</taxon>
        <taxon>Chordata</taxon>
        <taxon>Craniata</taxon>
        <taxon>Vertebrata</taxon>
        <taxon>Euteleostomi</taxon>
        <taxon>Mammalia</taxon>
        <taxon>Monotremata</taxon>
        <taxon>Ornithorhynchidae</taxon>
        <taxon>Ornithorhynchus</taxon>
    </lineage>
</organism>
<keyword evidence="11" id="KW-0472">Membrane</keyword>
<evidence type="ECO:0000256" key="13">
    <source>
        <dbReference type="ARBA" id="ARBA00023180"/>
    </source>
</evidence>
<dbReference type="GO" id="GO:0006954">
    <property type="term" value="P:inflammatory response"/>
    <property type="evidence" value="ECO:0007669"/>
    <property type="project" value="UniProtKB-KW"/>
</dbReference>
<protein>
    <submittedName>
        <fullName evidence="18">Toll like receptor 8</fullName>
    </submittedName>
</protein>
<dbReference type="SMART" id="SM00369">
    <property type="entry name" value="LRR_TYP"/>
    <property type="match status" value="15"/>
</dbReference>
<dbReference type="KEGG" id="oaa:100084809"/>
<dbReference type="SMART" id="SM00365">
    <property type="entry name" value="LRR_SD22"/>
    <property type="match status" value="5"/>
</dbReference>
<feature type="chain" id="PRO_5026108648" evidence="16">
    <location>
        <begin position="24"/>
        <end position="1046"/>
    </location>
</feature>
<dbReference type="InterPro" id="IPR032675">
    <property type="entry name" value="LRR_dom_sf"/>
</dbReference>
<evidence type="ECO:0000256" key="5">
    <source>
        <dbReference type="ARBA" id="ARBA00022692"/>
    </source>
</evidence>
<proteinExistence type="inferred from homology"/>
<keyword evidence="10" id="KW-1133">Transmembrane helix</keyword>
<dbReference type="GO" id="GO:0043123">
    <property type="term" value="P:positive regulation of canonical NF-kappaB signal transduction"/>
    <property type="evidence" value="ECO:0007669"/>
    <property type="project" value="Ensembl"/>
</dbReference>
<dbReference type="PANTHER" id="PTHR47410:SF1">
    <property type="entry name" value="TOLL-LIKE RECEPTOR 8"/>
    <property type="match status" value="1"/>
</dbReference>
<dbReference type="GO" id="GO:0032729">
    <property type="term" value="P:positive regulation of type II interferon production"/>
    <property type="evidence" value="ECO:0007669"/>
    <property type="project" value="Ensembl"/>
</dbReference>
<keyword evidence="14" id="KW-0395">Inflammatory response</keyword>
<evidence type="ECO:0000256" key="4">
    <source>
        <dbReference type="ARBA" id="ARBA00022614"/>
    </source>
</evidence>
<name>A0A6I8NGX8_ORNAN</name>
<evidence type="ECO:0000256" key="8">
    <source>
        <dbReference type="ARBA" id="ARBA00022753"/>
    </source>
</evidence>
<keyword evidence="13" id="KW-0325">Glycoprotein</keyword>
<evidence type="ECO:0000256" key="16">
    <source>
        <dbReference type="SAM" id="SignalP"/>
    </source>
</evidence>
<dbReference type="InterPro" id="IPR000157">
    <property type="entry name" value="TIR_dom"/>
</dbReference>
<dbReference type="CTD" id="51311"/>
<dbReference type="InParanoid" id="A0A6I8NGX8"/>
<dbReference type="InterPro" id="IPR035897">
    <property type="entry name" value="Toll_tir_struct_dom_sf"/>
</dbReference>
<dbReference type="GO" id="GO:0002224">
    <property type="term" value="P:toll-like receptor signaling pathway"/>
    <property type="evidence" value="ECO:0000318"/>
    <property type="project" value="GO_Central"/>
</dbReference>
<dbReference type="SMART" id="SM00255">
    <property type="entry name" value="TIR"/>
    <property type="match status" value="1"/>
</dbReference>
<dbReference type="GeneTree" id="ENSGT00940000160879"/>
<dbReference type="RefSeq" id="XP_007668580.1">
    <property type="nucleotide sequence ID" value="XM_007670390.3"/>
</dbReference>
<dbReference type="Bgee" id="ENSOANG00000015882">
    <property type="expression patterns" value="Expressed in ovary and 7 other cell types or tissues"/>
</dbReference>
<dbReference type="GO" id="GO:0003725">
    <property type="term" value="F:double-stranded RNA binding"/>
    <property type="evidence" value="ECO:0007669"/>
    <property type="project" value="Ensembl"/>
</dbReference>
<dbReference type="Ensembl" id="ENSOANT00000025025.2">
    <property type="protein sequence ID" value="ENSOANP00000039956.1"/>
    <property type="gene ID" value="ENSOANG00000015882.2"/>
</dbReference>
<dbReference type="SUPFAM" id="SSF52047">
    <property type="entry name" value="RNI-like"/>
    <property type="match status" value="1"/>
</dbReference>
<dbReference type="Pfam" id="PF13855">
    <property type="entry name" value="LRR_8"/>
    <property type="match status" value="4"/>
</dbReference>
<evidence type="ECO:0000256" key="3">
    <source>
        <dbReference type="ARBA" id="ARBA00022588"/>
    </source>
</evidence>
<keyword evidence="12" id="KW-0675">Receptor</keyword>
<evidence type="ECO:0000256" key="14">
    <source>
        <dbReference type="ARBA" id="ARBA00023198"/>
    </source>
</evidence>
<dbReference type="FunCoup" id="A0A6I8NGX8">
    <property type="interactions" value="90"/>
</dbReference>
<dbReference type="GO" id="GO:0045087">
    <property type="term" value="P:innate immune response"/>
    <property type="evidence" value="ECO:0007669"/>
    <property type="project" value="UniProtKB-KW"/>
</dbReference>
<keyword evidence="7" id="KW-0677">Repeat</keyword>
<dbReference type="InterPro" id="IPR000483">
    <property type="entry name" value="Cys-rich_flank_reg_C"/>
</dbReference>
<dbReference type="GO" id="GO:0034158">
    <property type="term" value="P:toll-like receptor 8 signaling pathway"/>
    <property type="evidence" value="ECO:0007669"/>
    <property type="project" value="Ensembl"/>
</dbReference>
<evidence type="ECO:0000256" key="12">
    <source>
        <dbReference type="ARBA" id="ARBA00023170"/>
    </source>
</evidence>